<gene>
    <name evidence="2" type="ORF">NSK_008289</name>
</gene>
<sequence length="287" mass="32059">MKSSPSRALSTVAYGLVLLVPVFITVIIGLVPLKNFPTNDVSVPPFDLLQRANVTEYTLRSAPFPSLFYLFLSLPPPSGPLHGEYLAEILDAGSLAANVLGWIGFTPFFPGAWIGKSFVEATDEKDGWGYNVFRWFGARLDRRFKMHTSITTSVWDGRPSFQLQYAGETHLLGRLRMRDEVREIQPGLYLGMGTFGYSEAKRRDDPLPFLLRGPYQAPVPGAPAPPRFRNPESKMQGLVWRGGVLDKVTRIHARFGRANARGHDEWVEETVARHEETTADVRGATQV</sequence>
<accession>A0A4D9CMN2</accession>
<organism evidence="2 3">
    <name type="scientific">Nannochloropsis salina CCMP1776</name>
    <dbReference type="NCBI Taxonomy" id="1027361"/>
    <lineage>
        <taxon>Eukaryota</taxon>
        <taxon>Sar</taxon>
        <taxon>Stramenopiles</taxon>
        <taxon>Ochrophyta</taxon>
        <taxon>Eustigmatophyceae</taxon>
        <taxon>Eustigmatales</taxon>
        <taxon>Monodopsidaceae</taxon>
        <taxon>Microchloropsis</taxon>
        <taxon>Microchloropsis salina</taxon>
    </lineage>
</organism>
<dbReference type="AlphaFoldDB" id="A0A4D9CMN2"/>
<evidence type="ECO:0000313" key="2">
    <source>
        <dbReference type="EMBL" id="TFJ80382.1"/>
    </source>
</evidence>
<keyword evidence="1" id="KW-0812">Transmembrane</keyword>
<keyword evidence="3" id="KW-1185">Reference proteome</keyword>
<protein>
    <submittedName>
        <fullName evidence="2">Uncharacterized protein</fullName>
    </submittedName>
</protein>
<dbReference type="OrthoDB" id="186473at2759"/>
<proteinExistence type="predicted"/>
<evidence type="ECO:0000256" key="1">
    <source>
        <dbReference type="SAM" id="Phobius"/>
    </source>
</evidence>
<keyword evidence="1" id="KW-1133">Transmembrane helix</keyword>
<dbReference type="EMBL" id="SDOX01000168">
    <property type="protein sequence ID" value="TFJ80382.1"/>
    <property type="molecule type" value="Genomic_DNA"/>
</dbReference>
<keyword evidence="1" id="KW-0472">Membrane</keyword>
<feature type="transmembrane region" description="Helical" evidence="1">
    <location>
        <begin position="12"/>
        <end position="33"/>
    </location>
</feature>
<comment type="caution">
    <text evidence="2">The sequence shown here is derived from an EMBL/GenBank/DDBJ whole genome shotgun (WGS) entry which is preliminary data.</text>
</comment>
<name>A0A4D9CMN2_9STRA</name>
<reference evidence="2 3" key="1">
    <citation type="submission" date="2019-01" db="EMBL/GenBank/DDBJ databases">
        <title>Nuclear Genome Assembly of the Microalgal Biofuel strain Nannochloropsis salina CCMP1776.</title>
        <authorList>
            <person name="Hovde B."/>
        </authorList>
    </citation>
    <scope>NUCLEOTIDE SEQUENCE [LARGE SCALE GENOMIC DNA]</scope>
    <source>
        <strain evidence="2 3">CCMP1776</strain>
    </source>
</reference>
<evidence type="ECO:0000313" key="3">
    <source>
        <dbReference type="Proteomes" id="UP000355283"/>
    </source>
</evidence>
<dbReference type="Proteomes" id="UP000355283">
    <property type="component" value="Unassembled WGS sequence"/>
</dbReference>